<evidence type="ECO:0008006" key="9">
    <source>
        <dbReference type="Google" id="ProtNLM"/>
    </source>
</evidence>
<dbReference type="InterPro" id="IPR047640">
    <property type="entry name" value="RpiR-like"/>
</dbReference>
<keyword evidence="3" id="KW-0804">Transcription</keyword>
<evidence type="ECO:0000313" key="8">
    <source>
        <dbReference type="Proteomes" id="UP000027471"/>
    </source>
</evidence>
<feature type="domain" description="SIS" evidence="6">
    <location>
        <begin position="128"/>
        <end position="265"/>
    </location>
</feature>
<keyword evidence="4" id="KW-0472">Membrane</keyword>
<dbReference type="AlphaFoldDB" id="A0A074J210"/>
<keyword evidence="1" id="KW-0805">Transcription regulation</keyword>
<evidence type="ECO:0000256" key="3">
    <source>
        <dbReference type="ARBA" id="ARBA00023163"/>
    </source>
</evidence>
<evidence type="ECO:0000256" key="4">
    <source>
        <dbReference type="SAM" id="Phobius"/>
    </source>
</evidence>
<dbReference type="eggNOG" id="COG1737">
    <property type="taxonomic scope" value="Bacteria"/>
</dbReference>
<dbReference type="PROSITE" id="PS51464">
    <property type="entry name" value="SIS"/>
    <property type="match status" value="1"/>
</dbReference>
<dbReference type="InterPro" id="IPR009057">
    <property type="entry name" value="Homeodomain-like_sf"/>
</dbReference>
<dbReference type="EMBL" id="AUNB01000095">
    <property type="protein sequence ID" value="KEO51446.1"/>
    <property type="molecule type" value="Genomic_DNA"/>
</dbReference>
<dbReference type="SUPFAM" id="SSF53697">
    <property type="entry name" value="SIS domain"/>
    <property type="match status" value="1"/>
</dbReference>
<proteinExistence type="predicted"/>
<keyword evidence="2" id="KW-0238">DNA-binding</keyword>
<reference evidence="7 8" key="1">
    <citation type="journal article" date="2015" name="Antonie Van Leeuwenhoek">
        <title>Thioclava indica sp. nov., isolated from surface seawater of the Indian Ocean.</title>
        <authorList>
            <person name="Liu Y."/>
            <person name="Lai Q."/>
            <person name="Du J."/>
            <person name="Xu H."/>
            <person name="Jiang L."/>
            <person name="Shao Z."/>
        </authorList>
    </citation>
    <scope>NUCLEOTIDE SEQUENCE [LARGE SCALE GENOMIC DNA]</scope>
    <source>
        <strain evidence="7 8">DT23-4</strain>
    </source>
</reference>
<dbReference type="GO" id="GO:1901135">
    <property type="term" value="P:carbohydrate derivative metabolic process"/>
    <property type="evidence" value="ECO:0007669"/>
    <property type="project" value="InterPro"/>
</dbReference>
<evidence type="ECO:0000259" key="5">
    <source>
        <dbReference type="PROSITE" id="PS51071"/>
    </source>
</evidence>
<evidence type="ECO:0000256" key="1">
    <source>
        <dbReference type="ARBA" id="ARBA00023015"/>
    </source>
</evidence>
<dbReference type="Gene3D" id="1.10.10.10">
    <property type="entry name" value="Winged helix-like DNA-binding domain superfamily/Winged helix DNA-binding domain"/>
    <property type="match status" value="1"/>
</dbReference>
<dbReference type="InterPro" id="IPR001347">
    <property type="entry name" value="SIS_dom"/>
</dbReference>
<dbReference type="PROSITE" id="PS51071">
    <property type="entry name" value="HTH_RPIR"/>
    <property type="match status" value="1"/>
</dbReference>
<keyword evidence="4" id="KW-0812">Transmembrane</keyword>
<organism evidence="7 8">
    <name type="scientific">Thioclava indica</name>
    <dbReference type="NCBI Taxonomy" id="1353528"/>
    <lineage>
        <taxon>Bacteria</taxon>
        <taxon>Pseudomonadati</taxon>
        <taxon>Pseudomonadota</taxon>
        <taxon>Alphaproteobacteria</taxon>
        <taxon>Rhodobacterales</taxon>
        <taxon>Paracoccaceae</taxon>
        <taxon>Thioclava</taxon>
    </lineage>
</organism>
<dbReference type="Pfam" id="PF01380">
    <property type="entry name" value="SIS"/>
    <property type="match status" value="1"/>
</dbReference>
<gene>
    <name evidence="7" type="ORF">DT23_09165</name>
</gene>
<keyword evidence="4" id="KW-1133">Transmembrane helix</keyword>
<dbReference type="Proteomes" id="UP000027471">
    <property type="component" value="Unassembled WGS sequence"/>
</dbReference>
<dbReference type="PANTHER" id="PTHR30514:SF18">
    <property type="entry name" value="RPIR-FAMILY TRANSCRIPTIONAL REGULATOR"/>
    <property type="match status" value="1"/>
</dbReference>
<dbReference type="InterPro" id="IPR046348">
    <property type="entry name" value="SIS_dom_sf"/>
</dbReference>
<dbReference type="InterPro" id="IPR000281">
    <property type="entry name" value="HTH_RpiR"/>
</dbReference>
<dbReference type="InterPro" id="IPR036388">
    <property type="entry name" value="WH-like_DNA-bd_sf"/>
</dbReference>
<dbReference type="GO" id="GO:0097367">
    <property type="term" value="F:carbohydrate derivative binding"/>
    <property type="evidence" value="ECO:0007669"/>
    <property type="project" value="InterPro"/>
</dbReference>
<dbReference type="STRING" id="1353528.DT23_09165"/>
<protein>
    <recommendedName>
        <fullName evidence="9">Transcriptional regulator</fullName>
    </recommendedName>
</protein>
<comment type="caution">
    <text evidence="7">The sequence shown here is derived from an EMBL/GenBank/DDBJ whole genome shotgun (WGS) entry which is preliminary data.</text>
</comment>
<dbReference type="InterPro" id="IPR035472">
    <property type="entry name" value="RpiR-like_SIS"/>
</dbReference>
<dbReference type="Gene3D" id="3.40.50.10490">
    <property type="entry name" value="Glucose-6-phosphate isomerase like protein, domain 1"/>
    <property type="match status" value="1"/>
</dbReference>
<keyword evidence="8" id="KW-1185">Reference proteome</keyword>
<name>A0A074J210_9RHOB</name>
<dbReference type="CDD" id="cd05013">
    <property type="entry name" value="SIS_RpiR"/>
    <property type="match status" value="1"/>
</dbReference>
<evidence type="ECO:0000313" key="7">
    <source>
        <dbReference type="EMBL" id="KEO51446.1"/>
    </source>
</evidence>
<dbReference type="GO" id="GO:0003677">
    <property type="term" value="F:DNA binding"/>
    <property type="evidence" value="ECO:0007669"/>
    <property type="project" value="UniProtKB-KW"/>
</dbReference>
<dbReference type="SUPFAM" id="SSF46689">
    <property type="entry name" value="Homeodomain-like"/>
    <property type="match status" value="1"/>
</dbReference>
<evidence type="ECO:0000259" key="6">
    <source>
        <dbReference type="PROSITE" id="PS51464"/>
    </source>
</evidence>
<evidence type="ECO:0000256" key="2">
    <source>
        <dbReference type="ARBA" id="ARBA00023125"/>
    </source>
</evidence>
<dbReference type="PANTHER" id="PTHR30514">
    <property type="entry name" value="GLUCOKINASE"/>
    <property type="match status" value="1"/>
</dbReference>
<sequence>MSGSFEQRLAAQYGSLSARLRQAGDYIADNPISIATRSLRALASDSKLAPATFTRLAHALEYENFEALREAMRDRIGRRVLPFADRADRLQKDTLTRQESFLTRYGMACQDNIAALSAAIEPEQLERVAERLAGARRVILLGALGSTGIAEYTAYIANFLGDNWEIGARAGASLGSTLAGLDERDAVLVITNPPFARSSIRGAILAHEQGAYVTLITDSRTCPGLHAADDSFIVPTDSPHFYTSYVAIMFLLEAILAMVARRAGPRATERVAEVERRNRLLEEVYVR</sequence>
<accession>A0A074J210</accession>
<dbReference type="RefSeq" id="WP_240473660.1">
    <property type="nucleotide sequence ID" value="NZ_AUNB01000095.1"/>
</dbReference>
<feature type="transmembrane region" description="Helical" evidence="4">
    <location>
        <begin position="241"/>
        <end position="260"/>
    </location>
</feature>
<feature type="domain" description="HTH rpiR-type" evidence="5">
    <location>
        <begin position="3"/>
        <end position="79"/>
    </location>
</feature>
<dbReference type="GO" id="GO:0003700">
    <property type="term" value="F:DNA-binding transcription factor activity"/>
    <property type="evidence" value="ECO:0007669"/>
    <property type="project" value="InterPro"/>
</dbReference>